<dbReference type="AlphaFoldDB" id="A0A0N5AVY2"/>
<dbReference type="Proteomes" id="UP000046393">
    <property type="component" value="Unplaced"/>
</dbReference>
<proteinExistence type="predicted"/>
<name>A0A0N5AVY2_9BILA</name>
<reference evidence="2" key="1">
    <citation type="submission" date="2017-02" db="UniProtKB">
        <authorList>
            <consortium name="WormBaseParasite"/>
        </authorList>
    </citation>
    <scope>IDENTIFICATION</scope>
</reference>
<evidence type="ECO:0000313" key="1">
    <source>
        <dbReference type="Proteomes" id="UP000046393"/>
    </source>
</evidence>
<dbReference type="WBParaSite" id="SMUV_0000906201-mRNA-1">
    <property type="protein sequence ID" value="SMUV_0000906201-mRNA-1"/>
    <property type="gene ID" value="SMUV_0000906201"/>
</dbReference>
<keyword evidence="1" id="KW-1185">Reference proteome</keyword>
<evidence type="ECO:0000313" key="2">
    <source>
        <dbReference type="WBParaSite" id="SMUV_0000906201-mRNA-1"/>
    </source>
</evidence>
<sequence>MRQREENATADADAVESAPQLFSELAKFISVLIFIRRRRTYCIQKPAIYKKKMSPPTVLPSLCTVCVRVCRCPCRSQTSPPLSARCRMTECPQVI</sequence>
<protein>
    <submittedName>
        <fullName evidence="2">Uncharacterized protein</fullName>
    </submittedName>
</protein>
<organism evidence="1 2">
    <name type="scientific">Syphacia muris</name>
    <dbReference type="NCBI Taxonomy" id="451379"/>
    <lineage>
        <taxon>Eukaryota</taxon>
        <taxon>Metazoa</taxon>
        <taxon>Ecdysozoa</taxon>
        <taxon>Nematoda</taxon>
        <taxon>Chromadorea</taxon>
        <taxon>Rhabditida</taxon>
        <taxon>Spirurina</taxon>
        <taxon>Oxyuridomorpha</taxon>
        <taxon>Oxyuroidea</taxon>
        <taxon>Oxyuridae</taxon>
        <taxon>Syphacia</taxon>
    </lineage>
</organism>
<accession>A0A0N5AVY2</accession>